<dbReference type="PANTHER" id="PTHR36617">
    <property type="entry name" value="PROTEIN, PUTATIVE-RELATED"/>
    <property type="match status" value="1"/>
</dbReference>
<organism evidence="2 3">
    <name type="scientific">Thalictrum thalictroides</name>
    <name type="common">Rue-anemone</name>
    <name type="synonym">Anemone thalictroides</name>
    <dbReference type="NCBI Taxonomy" id="46969"/>
    <lineage>
        <taxon>Eukaryota</taxon>
        <taxon>Viridiplantae</taxon>
        <taxon>Streptophyta</taxon>
        <taxon>Embryophyta</taxon>
        <taxon>Tracheophyta</taxon>
        <taxon>Spermatophyta</taxon>
        <taxon>Magnoliopsida</taxon>
        <taxon>Ranunculales</taxon>
        <taxon>Ranunculaceae</taxon>
        <taxon>Thalictroideae</taxon>
        <taxon>Thalictrum</taxon>
    </lineage>
</organism>
<evidence type="ECO:0000256" key="1">
    <source>
        <dbReference type="SAM" id="MobiDB-lite"/>
    </source>
</evidence>
<dbReference type="OrthoDB" id="1306001at2759"/>
<feature type="compositionally biased region" description="Basic and acidic residues" evidence="1">
    <location>
        <begin position="200"/>
        <end position="215"/>
    </location>
</feature>
<comment type="caution">
    <text evidence="2">The sequence shown here is derived from an EMBL/GenBank/DDBJ whole genome shotgun (WGS) entry which is preliminary data.</text>
</comment>
<keyword evidence="3" id="KW-1185">Reference proteome</keyword>
<dbReference type="Proteomes" id="UP000554482">
    <property type="component" value="Unassembled WGS sequence"/>
</dbReference>
<accession>A0A7J6WIG1</accession>
<evidence type="ECO:0000313" key="3">
    <source>
        <dbReference type="Proteomes" id="UP000554482"/>
    </source>
</evidence>
<evidence type="ECO:0000313" key="2">
    <source>
        <dbReference type="EMBL" id="KAF5197149.1"/>
    </source>
</evidence>
<reference evidence="2 3" key="1">
    <citation type="submission" date="2020-06" db="EMBL/GenBank/DDBJ databases">
        <title>Transcriptomic and genomic resources for Thalictrum thalictroides and T. hernandezii: Facilitating candidate gene discovery in an emerging model plant lineage.</title>
        <authorList>
            <person name="Arias T."/>
            <person name="Riano-Pachon D.M."/>
            <person name="Di Stilio V.S."/>
        </authorList>
    </citation>
    <scope>NUCLEOTIDE SEQUENCE [LARGE SCALE GENOMIC DNA]</scope>
    <source>
        <strain evidence="3">cv. WT478/WT964</strain>
        <tissue evidence="2">Leaves</tissue>
    </source>
</reference>
<proteinExistence type="predicted"/>
<dbReference type="AlphaFoldDB" id="A0A7J6WIG1"/>
<dbReference type="PANTHER" id="PTHR36617:SF16">
    <property type="entry name" value="OS04G0516500 PROTEIN"/>
    <property type="match status" value="1"/>
</dbReference>
<protein>
    <submittedName>
        <fullName evidence="2">Uncharacterized protein</fullName>
    </submittedName>
</protein>
<gene>
    <name evidence="2" type="ORF">FRX31_013265</name>
</gene>
<dbReference type="EMBL" id="JABWDY010015058">
    <property type="protein sequence ID" value="KAF5197149.1"/>
    <property type="molecule type" value="Genomic_DNA"/>
</dbReference>
<sequence>MCMLPTFREGVTCKLGNCARIRFWHDKWMGNSDLASQFPRLLTLTTRKDGTMREMWQSDSEGDRWPFHLRRNFRELEMPMLENLANSSSLPALPLGVGAMVFNDVVPQLRKMKLEIKSLTWYWCGYWLGRNMIKFRNLVVNWEGVLEGTVMGDMIDCVVVLISSSTSFLPKMPKNDNGDKSEDEVLTGSILTMGEPGLEEGERGSEPRPNHVGDS</sequence>
<feature type="region of interest" description="Disordered" evidence="1">
    <location>
        <begin position="171"/>
        <end position="215"/>
    </location>
</feature>
<name>A0A7J6WIG1_THATH</name>